<organism evidence="1 2">
    <name type="scientific">Salmonella enterica subsp. enterica serovar Bovismorbificans</name>
    <dbReference type="NCBI Taxonomy" id="58097"/>
    <lineage>
        <taxon>Bacteria</taxon>
        <taxon>Pseudomonadati</taxon>
        <taxon>Pseudomonadota</taxon>
        <taxon>Gammaproteobacteria</taxon>
        <taxon>Enterobacterales</taxon>
        <taxon>Enterobacteriaceae</taxon>
        <taxon>Salmonella</taxon>
    </lineage>
</organism>
<dbReference type="Proteomes" id="UP000039541">
    <property type="component" value="Unassembled WGS sequence"/>
</dbReference>
<protein>
    <submittedName>
        <fullName evidence="1">Uncharacterized protein</fullName>
    </submittedName>
</protein>
<sequence>MHHEVQTATYRLFFLQNVVSLFDVRFETIQLFRHINALRHHHQLLLQTVVFQLNLSIFQLRDQAFTLPLQDFRHMRADFRYFGADAFQPLFNQRFQRLAFRFTRHDKVIQRTVQRG</sequence>
<dbReference type="EMBL" id="CQPC01000030">
    <property type="protein sequence ID" value="CNU30549.1"/>
    <property type="molecule type" value="Genomic_DNA"/>
</dbReference>
<proteinExistence type="predicted"/>
<evidence type="ECO:0000313" key="2">
    <source>
        <dbReference type="Proteomes" id="UP000039541"/>
    </source>
</evidence>
<gene>
    <name evidence="1" type="ORF">ERS008202_02418</name>
</gene>
<dbReference type="AlphaFoldDB" id="A0A655CVQ7"/>
<accession>A0A655CVQ7</accession>
<name>A0A655CVQ7_SALET</name>
<reference evidence="1 2" key="1">
    <citation type="submission" date="2015-03" db="EMBL/GenBank/DDBJ databases">
        <authorList>
            <consortium name="Pathogen Informatics"/>
        </authorList>
    </citation>
    <scope>NUCLEOTIDE SEQUENCE [LARGE SCALE GENOMIC DNA]</scope>
    <source>
        <strain evidence="1 2">3476</strain>
    </source>
</reference>
<evidence type="ECO:0000313" key="1">
    <source>
        <dbReference type="EMBL" id="CNU30549.1"/>
    </source>
</evidence>